<dbReference type="PANTHER" id="PTHR43233:SF1">
    <property type="entry name" value="FAMILY N-ACETYLTRANSFERASE, PUTATIVE (AFU_ORTHOLOGUE AFUA_6G03350)-RELATED"/>
    <property type="match status" value="1"/>
</dbReference>
<evidence type="ECO:0000313" key="3">
    <source>
        <dbReference type="Proteomes" id="UP000008793"/>
    </source>
</evidence>
<gene>
    <name evidence="2" type="ordered locus">EbC_22040</name>
</gene>
<dbReference type="Pfam" id="PF13673">
    <property type="entry name" value="Acetyltransf_10"/>
    <property type="match status" value="1"/>
</dbReference>
<name>D8MSC8_ERWBE</name>
<reference evidence="2 3" key="1">
    <citation type="journal article" date="2010" name="BMC Genomics">
        <title>Genome comparison of the epiphytic bacteria Erwinia billingiae and E. tasmaniensis with the pear pathogen E. pyrifoliae.</title>
        <authorList>
            <person name="Kube M."/>
            <person name="Migdoll A.M."/>
            <person name="Gehring I."/>
            <person name="Heitmann K."/>
            <person name="Mayer Y."/>
            <person name="Kuhl H."/>
            <person name="Knaust F."/>
            <person name="Geider K."/>
            <person name="Reinhardt R."/>
        </authorList>
    </citation>
    <scope>NUCLEOTIDE SEQUENCE [LARGE SCALE GENOMIC DNA]</scope>
    <source>
        <strain evidence="2 3">Eb661</strain>
    </source>
</reference>
<evidence type="ECO:0000259" key="1">
    <source>
        <dbReference type="PROSITE" id="PS51186"/>
    </source>
</evidence>
<dbReference type="InterPro" id="IPR053144">
    <property type="entry name" value="Acetyltransferase_Butenolide"/>
</dbReference>
<sequence length="139" mass="15473">MSEAEIGYKINEPITETQFINLLKETSLGERRPIADRDRIADMLKHSNLLVTAWIGDRLVGVARSLTDFSFCCYLSDLAVSETVQKSGLGKKLISVTAAQLHPKCRVILLAAPLAVEYYPKIGFEQHPSAWNLLAEQVD</sequence>
<dbReference type="GeneID" id="90512216"/>
<dbReference type="RefSeq" id="WP_013202222.1">
    <property type="nucleotide sequence ID" value="NC_014306.1"/>
</dbReference>
<dbReference type="Proteomes" id="UP000008793">
    <property type="component" value="Chromosome"/>
</dbReference>
<proteinExistence type="predicted"/>
<dbReference type="EMBL" id="FP236843">
    <property type="protein sequence ID" value="CAX59735.1"/>
    <property type="molecule type" value="Genomic_DNA"/>
</dbReference>
<feature type="domain" description="N-acetyltransferase" evidence="1">
    <location>
        <begin position="6"/>
        <end position="139"/>
    </location>
</feature>
<evidence type="ECO:0000313" key="2">
    <source>
        <dbReference type="EMBL" id="CAX59735.1"/>
    </source>
</evidence>
<dbReference type="Gene3D" id="3.40.630.30">
    <property type="match status" value="1"/>
</dbReference>
<dbReference type="PROSITE" id="PS51186">
    <property type="entry name" value="GNAT"/>
    <property type="match status" value="1"/>
</dbReference>
<dbReference type="KEGG" id="ebi:EbC_22040"/>
<dbReference type="AlphaFoldDB" id="D8MSC8"/>
<accession>D8MSC8</accession>
<protein>
    <submittedName>
        <fullName evidence="2">GCN5-related N-acetyltransferase</fullName>
    </submittedName>
</protein>
<dbReference type="InterPro" id="IPR016181">
    <property type="entry name" value="Acyl_CoA_acyltransferase"/>
</dbReference>
<dbReference type="PANTHER" id="PTHR43233">
    <property type="entry name" value="FAMILY N-ACETYLTRANSFERASE, PUTATIVE (AFU_ORTHOLOGUE AFUA_6G03350)-RELATED"/>
    <property type="match status" value="1"/>
</dbReference>
<dbReference type="eggNOG" id="COG0454">
    <property type="taxonomic scope" value="Bacteria"/>
</dbReference>
<dbReference type="InterPro" id="IPR000182">
    <property type="entry name" value="GNAT_dom"/>
</dbReference>
<keyword evidence="2" id="KW-0808">Transferase</keyword>
<dbReference type="HOGENOM" id="CLU_086503_4_0_6"/>
<keyword evidence="3" id="KW-1185">Reference proteome</keyword>
<dbReference type="CDD" id="cd04301">
    <property type="entry name" value="NAT_SF"/>
    <property type="match status" value="1"/>
</dbReference>
<dbReference type="GO" id="GO:0016747">
    <property type="term" value="F:acyltransferase activity, transferring groups other than amino-acyl groups"/>
    <property type="evidence" value="ECO:0007669"/>
    <property type="project" value="InterPro"/>
</dbReference>
<dbReference type="SUPFAM" id="SSF55729">
    <property type="entry name" value="Acyl-CoA N-acyltransferases (Nat)"/>
    <property type="match status" value="1"/>
</dbReference>
<organism evidence="3">
    <name type="scientific">Erwinia billingiae (strain Eb661)</name>
    <dbReference type="NCBI Taxonomy" id="634500"/>
    <lineage>
        <taxon>Bacteria</taxon>
        <taxon>Pseudomonadati</taxon>
        <taxon>Pseudomonadota</taxon>
        <taxon>Gammaproteobacteria</taxon>
        <taxon>Enterobacterales</taxon>
        <taxon>Erwiniaceae</taxon>
        <taxon>Erwinia</taxon>
    </lineage>
</organism>